<comment type="caution">
    <text evidence="1">The sequence shown here is derived from an EMBL/GenBank/DDBJ whole genome shotgun (WGS) entry which is preliminary data.</text>
</comment>
<dbReference type="Proteomes" id="UP001303046">
    <property type="component" value="Unassembled WGS sequence"/>
</dbReference>
<reference evidence="1 2" key="1">
    <citation type="submission" date="2023-08" db="EMBL/GenBank/DDBJ databases">
        <title>A Necator americanus chromosomal reference genome.</title>
        <authorList>
            <person name="Ilik V."/>
            <person name="Petrzelkova K.J."/>
            <person name="Pardy F."/>
            <person name="Fuh T."/>
            <person name="Niatou-Singa F.S."/>
            <person name="Gouil Q."/>
            <person name="Baker L."/>
            <person name="Ritchie M.E."/>
            <person name="Jex A.R."/>
            <person name="Gazzola D."/>
            <person name="Li H."/>
            <person name="Toshio Fujiwara R."/>
            <person name="Zhan B."/>
            <person name="Aroian R.V."/>
            <person name="Pafco B."/>
            <person name="Schwarz E.M."/>
        </authorList>
    </citation>
    <scope>NUCLEOTIDE SEQUENCE [LARGE SCALE GENOMIC DNA]</scope>
    <source>
        <strain evidence="1 2">Aroian</strain>
        <tissue evidence="1">Whole animal</tissue>
    </source>
</reference>
<accession>A0ABR1CNG6</accession>
<protein>
    <submittedName>
        <fullName evidence="1">Uncharacterized protein</fullName>
    </submittedName>
</protein>
<evidence type="ECO:0000313" key="2">
    <source>
        <dbReference type="Proteomes" id="UP001303046"/>
    </source>
</evidence>
<dbReference type="EMBL" id="JAVFWL010000003">
    <property type="protein sequence ID" value="KAK6739580.1"/>
    <property type="molecule type" value="Genomic_DNA"/>
</dbReference>
<keyword evidence="2" id="KW-1185">Reference proteome</keyword>
<sequence length="70" mass="8071">MDSNELQDLVSGTCRRNSSLITIQEGRRCKFKTTYGNLRTNYPHSYGNYPESRALISLHFTLSTNDKEQL</sequence>
<evidence type="ECO:0000313" key="1">
    <source>
        <dbReference type="EMBL" id="KAK6739580.1"/>
    </source>
</evidence>
<organism evidence="1 2">
    <name type="scientific">Necator americanus</name>
    <name type="common">Human hookworm</name>
    <dbReference type="NCBI Taxonomy" id="51031"/>
    <lineage>
        <taxon>Eukaryota</taxon>
        <taxon>Metazoa</taxon>
        <taxon>Ecdysozoa</taxon>
        <taxon>Nematoda</taxon>
        <taxon>Chromadorea</taxon>
        <taxon>Rhabditida</taxon>
        <taxon>Rhabditina</taxon>
        <taxon>Rhabditomorpha</taxon>
        <taxon>Strongyloidea</taxon>
        <taxon>Ancylostomatidae</taxon>
        <taxon>Bunostominae</taxon>
        <taxon>Necator</taxon>
    </lineage>
</organism>
<name>A0ABR1CNG6_NECAM</name>
<proteinExistence type="predicted"/>
<gene>
    <name evidence="1" type="primary">Necator_chrIII.g8980</name>
    <name evidence="1" type="ORF">RB195_008215</name>
</gene>